<dbReference type="SUPFAM" id="SSF56436">
    <property type="entry name" value="C-type lectin-like"/>
    <property type="match status" value="1"/>
</dbReference>
<keyword evidence="5" id="KW-0675">Receptor</keyword>
<dbReference type="InterPro" id="IPR013320">
    <property type="entry name" value="ConA-like_dom_sf"/>
</dbReference>
<dbReference type="Gene3D" id="4.10.400.10">
    <property type="entry name" value="Low-density Lipoprotein Receptor"/>
    <property type="match status" value="1"/>
</dbReference>
<keyword evidence="1 2" id="KW-1015">Disulfide bond</keyword>
<dbReference type="InterPro" id="IPR036055">
    <property type="entry name" value="LDL_receptor-like_sf"/>
</dbReference>
<gene>
    <name evidence="5" type="primary">Vldlr-L1</name>
    <name evidence="5" type="ORF">Hamer_G002444</name>
</gene>
<dbReference type="Gene3D" id="2.60.120.200">
    <property type="match status" value="1"/>
</dbReference>
<feature type="disulfide bond" evidence="2">
    <location>
        <begin position="466"/>
        <end position="484"/>
    </location>
</feature>
<dbReference type="InterPro" id="IPR023415">
    <property type="entry name" value="LDLR_class-A_CS"/>
</dbReference>
<feature type="domain" description="C-type lectin" evidence="4">
    <location>
        <begin position="237"/>
        <end position="354"/>
    </location>
</feature>
<dbReference type="InterPro" id="IPR001759">
    <property type="entry name" value="PTX_dom"/>
</dbReference>
<reference evidence="5" key="1">
    <citation type="journal article" date="2021" name="Sci. Adv.">
        <title>The American lobster genome reveals insights on longevity, neural, and immune adaptations.</title>
        <authorList>
            <person name="Polinski J.M."/>
            <person name="Zimin A.V."/>
            <person name="Clark K.F."/>
            <person name="Kohn A.B."/>
            <person name="Sadowski N."/>
            <person name="Timp W."/>
            <person name="Ptitsyn A."/>
            <person name="Khanna P."/>
            <person name="Romanova D.Y."/>
            <person name="Williams P."/>
            <person name="Greenwood S.J."/>
            <person name="Moroz L.L."/>
            <person name="Walt D.R."/>
            <person name="Bodnar A.G."/>
        </authorList>
    </citation>
    <scope>NUCLEOTIDE SEQUENCE</scope>
    <source>
        <strain evidence="5">GMGI-L3</strain>
    </source>
</reference>
<dbReference type="PROSITE" id="PS01209">
    <property type="entry name" value="LDLRA_1"/>
    <property type="match status" value="1"/>
</dbReference>
<dbReference type="Pfam" id="PF00057">
    <property type="entry name" value="Ldl_recept_a"/>
    <property type="match status" value="1"/>
</dbReference>
<dbReference type="InterPro" id="IPR006202">
    <property type="entry name" value="Neur_chan_lig-bd"/>
</dbReference>
<keyword evidence="3" id="KW-0812">Transmembrane</keyword>
<dbReference type="PROSITE" id="PS50068">
    <property type="entry name" value="LDLRA_2"/>
    <property type="match status" value="1"/>
</dbReference>
<dbReference type="InterPro" id="IPR001304">
    <property type="entry name" value="C-type_lectin-like"/>
</dbReference>
<evidence type="ECO:0000256" key="1">
    <source>
        <dbReference type="ARBA" id="ARBA00023157"/>
    </source>
</evidence>
<sequence>MVLEHYGLRVVLEHYGLGVVLWYYGLAVVLRHYGLALVLEHYGLAVVLGNYGLVMVLGHYCLVMVLGFNYEKQELMLMCCRHKWSLDVRVDVKLQVWTSFCVALDLAGRMTEVVQDGHIQVGLLDISDTADILVVEGGGQLYIGQEQDTLGGGFNEFQSLRGSLVDVRVYDQFLNTTQLKIYTTCNTLDDLPDAILDFSNITEDYEISKVEVQEANVDGLCQRHESFDLIFPEVRLFEEGELLCRILGGTLTVPLNRDDNMNLFSLAAPYAEGCGDGVGDTLWLGVKGNETGQYWQDVASRATVVYSNFEQNRGLPIEEPDVCVTFKGSRDIVPFAYGNWVPRPCNLERCISCHFEQLPFVRIRGLCAKSEFDRKYFLLQVNKTVVFMGAYYSLITRPPRNNSQSGDFGVWQITRYDKPFLSATLTMKSPTHYPTGLNKWTVSNDVCGKSEITLRMTSCRDEEFSCDDGSCIRLNQQCNMEANCPDGSDEVNCRFLVLPHGYNKMTPPPRKNPSTPVNVSLHILMLSVRAFDLTGFNFVCELEVRIAWKDTRIKFHHLNDAEFLNTIHLTDEQEPWMPTVEFFGDAYTTSDVEVRRSLLVAKRATGPLLDNDENLREGE</sequence>
<dbReference type="InterPro" id="IPR016187">
    <property type="entry name" value="CTDL_fold"/>
</dbReference>
<dbReference type="Gene3D" id="2.70.170.10">
    <property type="entry name" value="Neurotransmitter-gated ion-channel ligand-binding domain"/>
    <property type="match status" value="1"/>
</dbReference>
<dbReference type="SMART" id="SM00192">
    <property type="entry name" value="LDLa"/>
    <property type="match status" value="1"/>
</dbReference>
<keyword evidence="3" id="KW-1133">Transmembrane helix</keyword>
<dbReference type="SUPFAM" id="SSF63712">
    <property type="entry name" value="Nicotinic receptor ligand binding domain-like"/>
    <property type="match status" value="1"/>
</dbReference>
<evidence type="ECO:0000313" key="6">
    <source>
        <dbReference type="Proteomes" id="UP000747542"/>
    </source>
</evidence>
<dbReference type="EMBL" id="JAHLQT010020073">
    <property type="protein sequence ID" value="KAG7168409.1"/>
    <property type="molecule type" value="Genomic_DNA"/>
</dbReference>
<dbReference type="GO" id="GO:0005230">
    <property type="term" value="F:extracellular ligand-gated monoatomic ion channel activity"/>
    <property type="evidence" value="ECO:0007669"/>
    <property type="project" value="InterPro"/>
</dbReference>
<dbReference type="AlphaFoldDB" id="A0A8J5MYZ0"/>
<keyword evidence="6" id="KW-1185">Reference proteome</keyword>
<evidence type="ECO:0000256" key="2">
    <source>
        <dbReference type="PROSITE-ProRule" id="PRU00124"/>
    </source>
</evidence>
<keyword evidence="3" id="KW-0472">Membrane</keyword>
<dbReference type="Pfam" id="PF02931">
    <property type="entry name" value="Neur_chan_LBD"/>
    <property type="match status" value="1"/>
</dbReference>
<dbReference type="InterPro" id="IPR036734">
    <property type="entry name" value="Neur_chan_lig-bd_sf"/>
</dbReference>
<feature type="disulfide bond" evidence="2">
    <location>
        <begin position="459"/>
        <end position="471"/>
    </location>
</feature>
<proteinExistence type="predicted"/>
<accession>A0A8J5MYZ0</accession>
<name>A0A8J5MYZ0_HOMAM</name>
<dbReference type="SUPFAM" id="SSF49899">
    <property type="entry name" value="Concanavalin A-like lectins/glucanases"/>
    <property type="match status" value="1"/>
</dbReference>
<dbReference type="Gene3D" id="3.10.100.10">
    <property type="entry name" value="Mannose-Binding Protein A, subunit A"/>
    <property type="match status" value="1"/>
</dbReference>
<protein>
    <submittedName>
        <fullName evidence="5">Very low-density lipoprotein receptor-like 1</fullName>
    </submittedName>
</protein>
<feature type="transmembrane region" description="Helical" evidence="3">
    <location>
        <begin position="51"/>
        <end position="70"/>
    </location>
</feature>
<dbReference type="GO" id="GO:0016020">
    <property type="term" value="C:membrane"/>
    <property type="evidence" value="ECO:0007669"/>
    <property type="project" value="InterPro"/>
</dbReference>
<feature type="disulfide bond" evidence="2">
    <location>
        <begin position="478"/>
        <end position="493"/>
    </location>
</feature>
<evidence type="ECO:0000256" key="3">
    <source>
        <dbReference type="SAM" id="Phobius"/>
    </source>
</evidence>
<comment type="caution">
    <text evidence="5">The sequence shown here is derived from an EMBL/GenBank/DDBJ whole genome shotgun (WGS) entry which is preliminary data.</text>
</comment>
<dbReference type="InterPro" id="IPR002172">
    <property type="entry name" value="LDrepeatLR_classA_rpt"/>
</dbReference>
<dbReference type="SUPFAM" id="SSF57424">
    <property type="entry name" value="LDL receptor-like module"/>
    <property type="match status" value="1"/>
</dbReference>
<keyword evidence="5" id="KW-0449">Lipoprotein</keyword>
<dbReference type="CDD" id="cd00112">
    <property type="entry name" value="LDLa"/>
    <property type="match status" value="1"/>
</dbReference>
<evidence type="ECO:0000259" key="4">
    <source>
        <dbReference type="PROSITE" id="PS50041"/>
    </source>
</evidence>
<organism evidence="5 6">
    <name type="scientific">Homarus americanus</name>
    <name type="common">American lobster</name>
    <dbReference type="NCBI Taxonomy" id="6706"/>
    <lineage>
        <taxon>Eukaryota</taxon>
        <taxon>Metazoa</taxon>
        <taxon>Ecdysozoa</taxon>
        <taxon>Arthropoda</taxon>
        <taxon>Crustacea</taxon>
        <taxon>Multicrustacea</taxon>
        <taxon>Malacostraca</taxon>
        <taxon>Eumalacostraca</taxon>
        <taxon>Eucarida</taxon>
        <taxon>Decapoda</taxon>
        <taxon>Pleocyemata</taxon>
        <taxon>Astacidea</taxon>
        <taxon>Nephropoidea</taxon>
        <taxon>Nephropidae</taxon>
        <taxon>Homarus</taxon>
    </lineage>
</organism>
<dbReference type="Pfam" id="PF00354">
    <property type="entry name" value="Pentaxin"/>
    <property type="match status" value="1"/>
</dbReference>
<dbReference type="Proteomes" id="UP000747542">
    <property type="component" value="Unassembled WGS sequence"/>
</dbReference>
<dbReference type="InterPro" id="IPR016186">
    <property type="entry name" value="C-type_lectin-like/link_sf"/>
</dbReference>
<dbReference type="PROSITE" id="PS50041">
    <property type="entry name" value="C_TYPE_LECTIN_2"/>
    <property type="match status" value="1"/>
</dbReference>
<feature type="transmembrane region" description="Helical" evidence="3">
    <location>
        <begin position="20"/>
        <end position="39"/>
    </location>
</feature>
<evidence type="ECO:0000313" key="5">
    <source>
        <dbReference type="EMBL" id="KAG7168409.1"/>
    </source>
</evidence>